<accession>A0A1Y3APF5</accession>
<evidence type="ECO:0000313" key="13">
    <source>
        <dbReference type="Proteomes" id="UP000194236"/>
    </source>
</evidence>
<dbReference type="GO" id="GO:0016020">
    <property type="term" value="C:membrane"/>
    <property type="evidence" value="ECO:0007669"/>
    <property type="project" value="UniProtKB-SubCell"/>
</dbReference>
<evidence type="ECO:0000256" key="5">
    <source>
        <dbReference type="ARBA" id="ARBA00022741"/>
    </source>
</evidence>
<dbReference type="Gene3D" id="1.20.1560.10">
    <property type="entry name" value="ABC transporter type 1, transmembrane domain"/>
    <property type="match status" value="1"/>
</dbReference>
<keyword evidence="6" id="KW-0067">ATP-binding</keyword>
<evidence type="ECO:0000256" key="6">
    <source>
        <dbReference type="ARBA" id="ARBA00022840"/>
    </source>
</evidence>
<comment type="caution">
    <text evidence="12">The sequence shown here is derived from an EMBL/GenBank/DDBJ whole genome shotgun (WGS) entry which is preliminary data.</text>
</comment>
<dbReference type="Proteomes" id="UP000194236">
    <property type="component" value="Unassembled WGS sequence"/>
</dbReference>
<name>A0A1Y3APF5_EURMA</name>
<dbReference type="CDD" id="cd18593">
    <property type="entry name" value="ABC_6TM_MRP4_D1_like"/>
    <property type="match status" value="1"/>
</dbReference>
<reference evidence="12 13" key="1">
    <citation type="submission" date="2017-03" db="EMBL/GenBank/DDBJ databases">
        <title>Genome Survey of Euroglyphus maynei.</title>
        <authorList>
            <person name="Arlian L.G."/>
            <person name="Morgan M.S."/>
            <person name="Rider S.D."/>
        </authorList>
    </citation>
    <scope>NUCLEOTIDE SEQUENCE [LARGE SCALE GENOMIC DNA]</scope>
    <source>
        <strain evidence="12">Arlian Lab</strain>
        <tissue evidence="12">Whole body</tissue>
    </source>
</reference>
<dbReference type="InterPro" id="IPR017871">
    <property type="entry name" value="ABC_transporter-like_CS"/>
</dbReference>
<dbReference type="FunFam" id="1.20.1560.10:FF:000026">
    <property type="entry name" value="Multidrug resistance-associated protein lethal(2)03659"/>
    <property type="match status" value="1"/>
</dbReference>
<feature type="transmembrane region" description="Helical" evidence="9">
    <location>
        <begin position="89"/>
        <end position="109"/>
    </location>
</feature>
<dbReference type="Pfam" id="PF00664">
    <property type="entry name" value="ABC_membrane"/>
    <property type="match status" value="1"/>
</dbReference>
<evidence type="ECO:0000256" key="8">
    <source>
        <dbReference type="ARBA" id="ARBA00023136"/>
    </source>
</evidence>
<evidence type="ECO:0000256" key="9">
    <source>
        <dbReference type="SAM" id="Phobius"/>
    </source>
</evidence>
<dbReference type="EMBL" id="MUJZ01066260">
    <property type="protein sequence ID" value="OTF70321.1"/>
    <property type="molecule type" value="Genomic_DNA"/>
</dbReference>
<evidence type="ECO:0000256" key="3">
    <source>
        <dbReference type="ARBA" id="ARBA00022448"/>
    </source>
</evidence>
<dbReference type="PROSITE" id="PS00211">
    <property type="entry name" value="ABC_TRANSPORTER_1"/>
    <property type="match status" value="1"/>
</dbReference>
<evidence type="ECO:0000313" key="12">
    <source>
        <dbReference type="EMBL" id="OTF70321.1"/>
    </source>
</evidence>
<dbReference type="InterPro" id="IPR050173">
    <property type="entry name" value="ABC_transporter_C-like"/>
</dbReference>
<organism evidence="12 13">
    <name type="scientific">Euroglyphus maynei</name>
    <name type="common">Mayne's house dust mite</name>
    <dbReference type="NCBI Taxonomy" id="6958"/>
    <lineage>
        <taxon>Eukaryota</taxon>
        <taxon>Metazoa</taxon>
        <taxon>Ecdysozoa</taxon>
        <taxon>Arthropoda</taxon>
        <taxon>Chelicerata</taxon>
        <taxon>Arachnida</taxon>
        <taxon>Acari</taxon>
        <taxon>Acariformes</taxon>
        <taxon>Sarcoptiformes</taxon>
        <taxon>Astigmata</taxon>
        <taxon>Psoroptidia</taxon>
        <taxon>Analgoidea</taxon>
        <taxon>Pyroglyphidae</taxon>
        <taxon>Pyroglyphinae</taxon>
        <taxon>Euroglyphus</taxon>
    </lineage>
</organism>
<feature type="transmembrane region" description="Helical" evidence="9">
    <location>
        <begin position="52"/>
        <end position="69"/>
    </location>
</feature>
<comment type="similarity">
    <text evidence="2">Belongs to the ABC transporter superfamily. ABCC family. Conjugate transporter (TC 3.A.1.208) subfamily.</text>
</comment>
<dbReference type="GO" id="GO:0140359">
    <property type="term" value="F:ABC-type transporter activity"/>
    <property type="evidence" value="ECO:0007669"/>
    <property type="project" value="InterPro"/>
</dbReference>
<dbReference type="PROSITE" id="PS50929">
    <property type="entry name" value="ABC_TM1F"/>
    <property type="match status" value="1"/>
</dbReference>
<dbReference type="Pfam" id="PF00005">
    <property type="entry name" value="ABC_tran"/>
    <property type="match status" value="1"/>
</dbReference>
<gene>
    <name evidence="12" type="ORF">BLA29_003500</name>
</gene>
<evidence type="ECO:0000259" key="11">
    <source>
        <dbReference type="PROSITE" id="PS50929"/>
    </source>
</evidence>
<keyword evidence="8 9" id="KW-0472">Membrane</keyword>
<dbReference type="Gene3D" id="3.40.50.300">
    <property type="entry name" value="P-loop containing nucleotide triphosphate hydrolases"/>
    <property type="match status" value="1"/>
</dbReference>
<dbReference type="SUPFAM" id="SSF90123">
    <property type="entry name" value="ABC transporter transmembrane region"/>
    <property type="match status" value="1"/>
</dbReference>
<keyword evidence="3" id="KW-0813">Transport</keyword>
<feature type="domain" description="ABC transporter" evidence="10">
    <location>
        <begin position="375"/>
        <end position="541"/>
    </location>
</feature>
<evidence type="ECO:0000256" key="7">
    <source>
        <dbReference type="ARBA" id="ARBA00022989"/>
    </source>
</evidence>
<proteinExistence type="inferred from homology"/>
<dbReference type="GO" id="GO:0016887">
    <property type="term" value="F:ATP hydrolysis activity"/>
    <property type="evidence" value="ECO:0007669"/>
    <property type="project" value="InterPro"/>
</dbReference>
<protein>
    <submittedName>
        <fullName evidence="12">ABC transporter transmembrane domain containing protein</fullName>
    </submittedName>
</protein>
<feature type="domain" description="ABC transmembrane type-1" evidence="11">
    <location>
        <begin position="69"/>
        <end position="335"/>
    </location>
</feature>
<dbReference type="InterPro" id="IPR011527">
    <property type="entry name" value="ABC1_TM_dom"/>
</dbReference>
<evidence type="ECO:0000256" key="1">
    <source>
        <dbReference type="ARBA" id="ARBA00004141"/>
    </source>
</evidence>
<dbReference type="GO" id="GO:0005524">
    <property type="term" value="F:ATP binding"/>
    <property type="evidence" value="ECO:0007669"/>
    <property type="project" value="UniProtKB-KW"/>
</dbReference>
<dbReference type="InterPro" id="IPR003439">
    <property type="entry name" value="ABC_transporter-like_ATP-bd"/>
</dbReference>
<keyword evidence="4 9" id="KW-0812">Transmembrane</keyword>
<keyword evidence="7 9" id="KW-1133">Transmembrane helix</keyword>
<dbReference type="OrthoDB" id="6500128at2759"/>
<evidence type="ECO:0000256" key="4">
    <source>
        <dbReference type="ARBA" id="ARBA00022692"/>
    </source>
</evidence>
<sequence length="541" mass="61423">MQDLTKCSTSDDTEKLCDELERYDLCLNWSEELRKKKPSFALATIKSFKKHMLFSFILFLFEECVLRNVQPLMLAKVIDFFAHPSNDQYLWACLNAAGVVGASFVYILCHHPACYGSVRCAIKIRVAWCTLMYKKALRLHNSAFKKTTIGQILNLMSNDVSRLDEFCIIGSYMIAAPIQTAIGMYICYLYIGYYCLIGLAILLMFIPFNSFNGRIFLKVRTKVANLSDTRIRIISEIIKGMRVIKMYAWEDHFLRLVSEARRKELIQIRNATFLRAMNISISLVSGRIILFAMFIVYVLEGHFLNADKVFVVMTVVNTVRHTMTWLFPNSIALLSELSVSCNRIQTFLELDEIEQQSIAYHNTNVPVKNNEQPAISIKQMVAVWTKEQEQPSLIDLSLSVKKGELVAVIGSVGAGKSTFLMSLMNEIQITSGTITLNGRIAYASQEPWSFNGSLRDNILFGKKFHNQKYQAVIDVCAMRRDLKQLQYGDRTLVGERGVSLSGGQKARLTLARALYNDADIYLLDDPLSAVDAEVANHIFEK</sequence>
<dbReference type="PANTHER" id="PTHR24223:SF456">
    <property type="entry name" value="MULTIDRUG RESISTANCE-ASSOCIATED PROTEIN LETHAL(2)03659"/>
    <property type="match status" value="1"/>
</dbReference>
<dbReference type="InterPro" id="IPR027417">
    <property type="entry name" value="P-loop_NTPase"/>
</dbReference>
<dbReference type="InterPro" id="IPR030240">
    <property type="entry name" value="ABCC4_TMD1"/>
</dbReference>
<dbReference type="AlphaFoldDB" id="A0A1Y3APF5"/>
<dbReference type="PROSITE" id="PS50893">
    <property type="entry name" value="ABC_TRANSPORTER_2"/>
    <property type="match status" value="1"/>
</dbReference>
<evidence type="ECO:0000256" key="2">
    <source>
        <dbReference type="ARBA" id="ARBA00009726"/>
    </source>
</evidence>
<keyword evidence="5" id="KW-0547">Nucleotide-binding</keyword>
<feature type="transmembrane region" description="Helical" evidence="9">
    <location>
        <begin position="191"/>
        <end position="211"/>
    </location>
</feature>
<dbReference type="InterPro" id="IPR036640">
    <property type="entry name" value="ABC1_TM_sf"/>
</dbReference>
<dbReference type="CDD" id="cd03250">
    <property type="entry name" value="ABCC_MRP_domain1"/>
    <property type="match status" value="1"/>
</dbReference>
<evidence type="ECO:0000259" key="10">
    <source>
        <dbReference type="PROSITE" id="PS50893"/>
    </source>
</evidence>
<keyword evidence="13" id="KW-1185">Reference proteome</keyword>
<dbReference type="PANTHER" id="PTHR24223">
    <property type="entry name" value="ATP-BINDING CASSETTE SUB-FAMILY C"/>
    <property type="match status" value="1"/>
</dbReference>
<comment type="subcellular location">
    <subcellularLocation>
        <location evidence="1">Membrane</location>
        <topology evidence="1">Multi-pass membrane protein</topology>
    </subcellularLocation>
</comment>
<feature type="transmembrane region" description="Helical" evidence="9">
    <location>
        <begin position="279"/>
        <end position="299"/>
    </location>
</feature>
<dbReference type="SUPFAM" id="SSF52540">
    <property type="entry name" value="P-loop containing nucleoside triphosphate hydrolases"/>
    <property type="match status" value="1"/>
</dbReference>
<feature type="transmembrane region" description="Helical" evidence="9">
    <location>
        <begin position="166"/>
        <end position="185"/>
    </location>
</feature>